<dbReference type="InterPro" id="IPR004648">
    <property type="entry name" value="Oligpept_transpt"/>
</dbReference>
<sequence length="277" mass="29785">MISSHQQDSSPMHLRASSEEREAPGACAQRLIGGSLNPGPYNIKEHSLIMVAASTNSGPAYATDILAIQRLFYGPVQNPYKPDPNGVNVGWCIAFFLIITTQCVGYGFSGLCRNWLVTPAAMWYPGNIVLANLLHVEYTTSTTTPYPPPSDSGTIVIAIILYLTVTLAKLGGGDGERLRSEPSTADMQVFYWILVKARMDNGGGEAPWPAGDGQRDTSSELRGGARPHFSSTHHSTTYTPSTAVAPAVMPGTGALISTVVIFPIEDGVDEDRQYRQP</sequence>
<gene>
    <name evidence="11" type="ORF">BDK51DRAFT_48610</name>
</gene>
<evidence type="ECO:0000256" key="9">
    <source>
        <dbReference type="SAM" id="MobiDB-lite"/>
    </source>
</evidence>
<keyword evidence="6" id="KW-0653">Protein transport</keyword>
<evidence type="ECO:0000256" key="3">
    <source>
        <dbReference type="ARBA" id="ARBA00022448"/>
    </source>
</evidence>
<feature type="compositionally biased region" description="Polar residues" evidence="9">
    <location>
        <begin position="1"/>
        <end position="10"/>
    </location>
</feature>
<dbReference type="InterPro" id="IPR004813">
    <property type="entry name" value="OPT"/>
</dbReference>
<dbReference type="Proteomes" id="UP000269721">
    <property type="component" value="Unassembled WGS sequence"/>
</dbReference>
<comment type="subcellular location">
    <subcellularLocation>
        <location evidence="1">Membrane</location>
        <topology evidence="1">Multi-pass membrane protein</topology>
    </subcellularLocation>
</comment>
<accession>A0A4P9W265</accession>
<evidence type="ECO:0000256" key="8">
    <source>
        <dbReference type="ARBA" id="ARBA00023136"/>
    </source>
</evidence>
<keyword evidence="8 10" id="KW-0472">Membrane</keyword>
<keyword evidence="4 10" id="KW-0812">Transmembrane</keyword>
<evidence type="ECO:0000256" key="10">
    <source>
        <dbReference type="SAM" id="Phobius"/>
    </source>
</evidence>
<keyword evidence="12" id="KW-1185">Reference proteome</keyword>
<dbReference type="GO" id="GO:0015031">
    <property type="term" value="P:protein transport"/>
    <property type="evidence" value="ECO:0007669"/>
    <property type="project" value="UniProtKB-KW"/>
</dbReference>
<evidence type="ECO:0000256" key="7">
    <source>
        <dbReference type="ARBA" id="ARBA00022989"/>
    </source>
</evidence>
<feature type="region of interest" description="Disordered" evidence="9">
    <location>
        <begin position="204"/>
        <end position="237"/>
    </location>
</feature>
<keyword evidence="3" id="KW-0813">Transport</keyword>
<evidence type="ECO:0000256" key="6">
    <source>
        <dbReference type="ARBA" id="ARBA00022927"/>
    </source>
</evidence>
<dbReference type="Pfam" id="PF03169">
    <property type="entry name" value="OPT"/>
    <property type="match status" value="1"/>
</dbReference>
<organism evidence="11 12">
    <name type="scientific">Blyttiomyces helicus</name>
    <dbReference type="NCBI Taxonomy" id="388810"/>
    <lineage>
        <taxon>Eukaryota</taxon>
        <taxon>Fungi</taxon>
        <taxon>Fungi incertae sedis</taxon>
        <taxon>Chytridiomycota</taxon>
        <taxon>Chytridiomycota incertae sedis</taxon>
        <taxon>Chytridiomycetes</taxon>
        <taxon>Chytridiomycetes incertae sedis</taxon>
        <taxon>Blyttiomyces</taxon>
    </lineage>
</organism>
<feature type="transmembrane region" description="Helical" evidence="10">
    <location>
        <begin position="88"/>
        <end position="108"/>
    </location>
</feature>
<evidence type="ECO:0000256" key="2">
    <source>
        <dbReference type="ARBA" id="ARBA00008807"/>
    </source>
</evidence>
<evidence type="ECO:0000313" key="11">
    <source>
        <dbReference type="EMBL" id="RKO84868.1"/>
    </source>
</evidence>
<comment type="similarity">
    <text evidence="2">Belongs to the oligopeptide OPT transporter family.</text>
</comment>
<name>A0A4P9W265_9FUNG</name>
<dbReference type="AlphaFoldDB" id="A0A4P9W265"/>
<dbReference type="EMBL" id="KZ999649">
    <property type="protein sequence ID" value="RKO84868.1"/>
    <property type="molecule type" value="Genomic_DNA"/>
</dbReference>
<evidence type="ECO:0000256" key="1">
    <source>
        <dbReference type="ARBA" id="ARBA00004141"/>
    </source>
</evidence>
<feature type="region of interest" description="Disordered" evidence="9">
    <location>
        <begin position="1"/>
        <end position="21"/>
    </location>
</feature>
<keyword evidence="7 10" id="KW-1133">Transmembrane helix</keyword>
<feature type="transmembrane region" description="Helical" evidence="10">
    <location>
        <begin position="115"/>
        <end position="134"/>
    </location>
</feature>
<dbReference type="PANTHER" id="PTHR22601">
    <property type="entry name" value="ISP4 LIKE PROTEIN"/>
    <property type="match status" value="1"/>
</dbReference>
<feature type="transmembrane region" description="Helical" evidence="10">
    <location>
        <begin position="154"/>
        <end position="172"/>
    </location>
</feature>
<evidence type="ECO:0000256" key="5">
    <source>
        <dbReference type="ARBA" id="ARBA00022856"/>
    </source>
</evidence>
<reference evidence="12" key="1">
    <citation type="journal article" date="2018" name="Nat. Microbiol.">
        <title>Leveraging single-cell genomics to expand the fungal tree of life.</title>
        <authorList>
            <person name="Ahrendt S.R."/>
            <person name="Quandt C.A."/>
            <person name="Ciobanu D."/>
            <person name="Clum A."/>
            <person name="Salamov A."/>
            <person name="Andreopoulos B."/>
            <person name="Cheng J.F."/>
            <person name="Woyke T."/>
            <person name="Pelin A."/>
            <person name="Henrissat B."/>
            <person name="Reynolds N.K."/>
            <person name="Benny G.L."/>
            <person name="Smith M.E."/>
            <person name="James T.Y."/>
            <person name="Grigoriev I.V."/>
        </authorList>
    </citation>
    <scope>NUCLEOTIDE SEQUENCE [LARGE SCALE GENOMIC DNA]</scope>
</reference>
<keyword evidence="5" id="KW-0571">Peptide transport</keyword>
<dbReference type="OrthoDB" id="2156679at2759"/>
<evidence type="ECO:0000313" key="12">
    <source>
        <dbReference type="Proteomes" id="UP000269721"/>
    </source>
</evidence>
<evidence type="ECO:0000256" key="4">
    <source>
        <dbReference type="ARBA" id="ARBA00022692"/>
    </source>
</evidence>
<proteinExistence type="inferred from homology"/>
<protein>
    <submittedName>
        <fullName evidence="11">OPT oligopeptide transporter protein-domain-containing protein</fullName>
    </submittedName>
</protein>
<feature type="compositionally biased region" description="Low complexity" evidence="9">
    <location>
        <begin position="228"/>
        <end position="237"/>
    </location>
</feature>
<dbReference type="GO" id="GO:0035673">
    <property type="term" value="F:oligopeptide transmembrane transporter activity"/>
    <property type="evidence" value="ECO:0007669"/>
    <property type="project" value="InterPro"/>
</dbReference>
<dbReference type="GO" id="GO:0016020">
    <property type="term" value="C:membrane"/>
    <property type="evidence" value="ECO:0007669"/>
    <property type="project" value="UniProtKB-SubCell"/>
</dbReference>